<evidence type="ECO:0000256" key="2">
    <source>
        <dbReference type="SAM" id="MobiDB-lite"/>
    </source>
</evidence>
<dbReference type="AlphaFoldDB" id="A0A9P6ZWU8"/>
<evidence type="ECO:0000313" key="4">
    <source>
        <dbReference type="Proteomes" id="UP000714275"/>
    </source>
</evidence>
<keyword evidence="4" id="KW-1185">Reference proteome</keyword>
<organism evidence="3 4">
    <name type="scientific">Suillus placidus</name>
    <dbReference type="NCBI Taxonomy" id="48579"/>
    <lineage>
        <taxon>Eukaryota</taxon>
        <taxon>Fungi</taxon>
        <taxon>Dikarya</taxon>
        <taxon>Basidiomycota</taxon>
        <taxon>Agaricomycotina</taxon>
        <taxon>Agaricomycetes</taxon>
        <taxon>Agaricomycetidae</taxon>
        <taxon>Boletales</taxon>
        <taxon>Suillineae</taxon>
        <taxon>Suillaceae</taxon>
        <taxon>Suillus</taxon>
    </lineage>
</organism>
<evidence type="ECO:0000256" key="1">
    <source>
        <dbReference type="SAM" id="Coils"/>
    </source>
</evidence>
<dbReference type="OrthoDB" id="3268221at2759"/>
<dbReference type="Proteomes" id="UP000714275">
    <property type="component" value="Unassembled WGS sequence"/>
</dbReference>
<gene>
    <name evidence="3" type="ORF">EV702DRAFT_185464</name>
</gene>
<comment type="caution">
    <text evidence="3">The sequence shown here is derived from an EMBL/GenBank/DDBJ whole genome shotgun (WGS) entry which is preliminary data.</text>
</comment>
<name>A0A9P6ZWU8_9AGAM</name>
<accession>A0A9P6ZWU8</accession>
<proteinExistence type="predicted"/>
<sequence length="396" mass="44322">MLRPYMFHLRLPHDDAPGAPFATQTSSYQPLSNLGNFGSVTEPLQDRTPLSDATESDLASLSPRTARLSPPDENAEPTRPRHVNGAPNDKFRHERERIHATASARELLRLLVNKEYEAKQTRKVLYTALDRLGAESRRAEEAEVQLAENLERTRSINEARVTAQQEAARVQEELRLHKLQLDKAQTEIFRAQDILGVVEAQRDDAEAAAASARSKVRRLNEERLIELAREEGRRLGYEEGIRRGCNMGYREGRVIGIDDGRSQMREAAVVTLDRLLDAREEADVASVVLPSQPAPAIPMPESRTAPEVLRVSSPVSTSLGGRRDSRSRRVFGSDSASRMSIVRAPVWRTQAPSHHHFLVPNVVSEDYNFRIHYSATPAIPPALPQYFSSSYQAIVS</sequence>
<feature type="compositionally biased region" description="Polar residues" evidence="2">
    <location>
        <begin position="51"/>
        <end position="63"/>
    </location>
</feature>
<evidence type="ECO:0000313" key="3">
    <source>
        <dbReference type="EMBL" id="KAG1778026.1"/>
    </source>
</evidence>
<reference evidence="3" key="1">
    <citation type="journal article" date="2020" name="New Phytol.">
        <title>Comparative genomics reveals dynamic genome evolution in host specialist ectomycorrhizal fungi.</title>
        <authorList>
            <person name="Lofgren L.A."/>
            <person name="Nguyen N.H."/>
            <person name="Vilgalys R."/>
            <person name="Ruytinx J."/>
            <person name="Liao H.L."/>
            <person name="Branco S."/>
            <person name="Kuo A."/>
            <person name="LaButti K."/>
            <person name="Lipzen A."/>
            <person name="Andreopoulos W."/>
            <person name="Pangilinan J."/>
            <person name="Riley R."/>
            <person name="Hundley H."/>
            <person name="Na H."/>
            <person name="Barry K."/>
            <person name="Grigoriev I.V."/>
            <person name="Stajich J.E."/>
            <person name="Kennedy P.G."/>
        </authorList>
    </citation>
    <scope>NUCLEOTIDE SEQUENCE</scope>
    <source>
        <strain evidence="3">DOB743</strain>
    </source>
</reference>
<keyword evidence="1" id="KW-0175">Coiled coil</keyword>
<dbReference type="EMBL" id="JABBWD010000017">
    <property type="protein sequence ID" value="KAG1778026.1"/>
    <property type="molecule type" value="Genomic_DNA"/>
</dbReference>
<feature type="region of interest" description="Disordered" evidence="2">
    <location>
        <begin position="32"/>
        <end position="88"/>
    </location>
</feature>
<protein>
    <submittedName>
        <fullName evidence="3">Uncharacterized protein</fullName>
    </submittedName>
</protein>
<feature type="coiled-coil region" evidence="1">
    <location>
        <begin position="160"/>
        <end position="222"/>
    </location>
</feature>